<dbReference type="Pfam" id="PF01136">
    <property type="entry name" value="Peptidase_U32"/>
    <property type="match status" value="1"/>
</dbReference>
<dbReference type="Pfam" id="PF07883">
    <property type="entry name" value="Cupin_2"/>
    <property type="match status" value="1"/>
</dbReference>
<dbReference type="EMBL" id="ANFO01000052">
    <property type="protein sequence ID" value="KGQ13188.1"/>
    <property type="molecule type" value="Genomic_DNA"/>
</dbReference>
<reference evidence="5 6" key="1">
    <citation type="submission" date="2012-10" db="EMBL/GenBank/DDBJ databases">
        <title>Genome sequencing and analysis of entomopathogenic fungi Beauveria bassiana D1-5.</title>
        <authorList>
            <person name="Li Q."/>
            <person name="Wang L."/>
            <person name="Zhang Z."/>
            <person name="Wang Q."/>
            <person name="Ren J."/>
            <person name="Wang M."/>
            <person name="Xu W."/>
            <person name="Wang J."/>
            <person name="Lu Y."/>
            <person name="Du Q."/>
            <person name="Sun Z."/>
        </authorList>
    </citation>
    <scope>NUCLEOTIDE SEQUENCE [LARGE SCALE GENOMIC DNA]</scope>
    <source>
        <strain evidence="5 6">D1-5</strain>
    </source>
</reference>
<evidence type="ECO:0000313" key="6">
    <source>
        <dbReference type="Proteomes" id="UP000030106"/>
    </source>
</evidence>
<keyword evidence="5" id="KW-0645">Protease</keyword>
<accession>A0A0A2VZY6</accession>
<evidence type="ECO:0000256" key="1">
    <source>
        <dbReference type="ARBA" id="ARBA00009802"/>
    </source>
</evidence>
<dbReference type="PROSITE" id="PS50943">
    <property type="entry name" value="HTH_CROC1"/>
    <property type="match status" value="1"/>
</dbReference>
<proteinExistence type="inferred from homology"/>
<evidence type="ECO:0000256" key="2">
    <source>
        <dbReference type="ARBA" id="ARBA00014317"/>
    </source>
</evidence>
<dbReference type="PANTHER" id="PTHR30217:SF10">
    <property type="entry name" value="23S RRNA 5-HYDROXYCYTIDINE C2501 SYNTHASE"/>
    <property type="match status" value="1"/>
</dbReference>
<dbReference type="InterPro" id="IPR010982">
    <property type="entry name" value="Lambda_DNA-bd_dom_sf"/>
</dbReference>
<dbReference type="CDD" id="cd02209">
    <property type="entry name" value="cupin_XRE_C"/>
    <property type="match status" value="1"/>
</dbReference>
<feature type="domain" description="HTH cro/C1-type" evidence="4">
    <location>
        <begin position="11"/>
        <end position="65"/>
    </location>
</feature>
<dbReference type="Gene3D" id="2.60.120.10">
    <property type="entry name" value="Jelly Rolls"/>
    <property type="match status" value="1"/>
</dbReference>
<dbReference type="HOGENOM" id="CLU_011540_5_0_1"/>
<evidence type="ECO:0000256" key="3">
    <source>
        <dbReference type="ARBA" id="ARBA00035107"/>
    </source>
</evidence>
<dbReference type="Gene3D" id="1.10.260.40">
    <property type="entry name" value="lambda repressor-like DNA-binding domains"/>
    <property type="match status" value="1"/>
</dbReference>
<evidence type="ECO:0000313" key="5">
    <source>
        <dbReference type="EMBL" id="KGQ13188.1"/>
    </source>
</evidence>
<dbReference type="GO" id="GO:0003677">
    <property type="term" value="F:DNA binding"/>
    <property type="evidence" value="ECO:0007669"/>
    <property type="project" value="InterPro"/>
</dbReference>
<gene>
    <name evidence="5" type="ORF">BBAD15_g1053</name>
</gene>
<dbReference type="InterPro" id="IPR020988">
    <property type="entry name" value="Pept_U32_collagenase"/>
</dbReference>
<dbReference type="AlphaFoldDB" id="A0A0A2VZY6"/>
<dbReference type="PANTHER" id="PTHR30217">
    <property type="entry name" value="PEPTIDASE U32 FAMILY"/>
    <property type="match status" value="1"/>
</dbReference>
<dbReference type="InterPro" id="IPR014710">
    <property type="entry name" value="RmlC-like_jellyroll"/>
</dbReference>
<protein>
    <recommendedName>
        <fullName evidence="2">Multiprotein-bridging factor 1</fullName>
    </recommendedName>
</protein>
<dbReference type="STRING" id="1245745.A0A0A2VZY6"/>
<dbReference type="InterPro" id="IPR001539">
    <property type="entry name" value="Peptidase_U32"/>
</dbReference>
<dbReference type="Proteomes" id="UP000030106">
    <property type="component" value="Unassembled WGS sequence"/>
</dbReference>
<organism evidence="5 6">
    <name type="scientific">Beauveria bassiana D1-5</name>
    <dbReference type="NCBI Taxonomy" id="1245745"/>
    <lineage>
        <taxon>Eukaryota</taxon>
        <taxon>Fungi</taxon>
        <taxon>Dikarya</taxon>
        <taxon>Ascomycota</taxon>
        <taxon>Pezizomycotina</taxon>
        <taxon>Sordariomycetes</taxon>
        <taxon>Hypocreomycetidae</taxon>
        <taxon>Hypocreales</taxon>
        <taxon>Cordycipitaceae</taxon>
        <taxon>Beauveria</taxon>
    </lineage>
</organism>
<keyword evidence="5" id="KW-0378">Hydrolase</keyword>
<dbReference type="GO" id="GO:0006508">
    <property type="term" value="P:proteolysis"/>
    <property type="evidence" value="ECO:0007669"/>
    <property type="project" value="UniProtKB-KW"/>
</dbReference>
<dbReference type="CDD" id="cd00093">
    <property type="entry name" value="HTH_XRE"/>
    <property type="match status" value="1"/>
</dbReference>
<dbReference type="InterPro" id="IPR011051">
    <property type="entry name" value="RmlC_Cupin_sf"/>
</dbReference>
<dbReference type="InterPro" id="IPR001387">
    <property type="entry name" value="Cro/C1-type_HTH"/>
</dbReference>
<dbReference type="Pfam" id="PF12392">
    <property type="entry name" value="DUF3656"/>
    <property type="match status" value="1"/>
</dbReference>
<dbReference type="Pfam" id="PF01381">
    <property type="entry name" value="HTH_3"/>
    <property type="match status" value="1"/>
</dbReference>
<dbReference type="InterPro" id="IPR051454">
    <property type="entry name" value="RNA/ubiquinone_mod_enzymes"/>
</dbReference>
<comment type="function">
    <text evidence="3">Transcriptional coactivator that stimulates GCN4-dependent transcriptional activity by bridging the DNA-binding region of GCN4 and TBP (SPT15), thereby recruiting TBP to GCN4-bound promoters. Involved in induction of the ribosome quality control (RQC) pathway; a pathway that degrades nascent peptide chains during problematic translation. Required to prevent stalled ribosomes from frameshifting.</text>
</comment>
<dbReference type="SUPFAM" id="SSF51182">
    <property type="entry name" value="RmlC-like cupins"/>
    <property type="match status" value="1"/>
</dbReference>
<comment type="caution">
    <text evidence="5">The sequence shown here is derived from an EMBL/GenBank/DDBJ whole genome shotgun (WGS) entry which is preliminary data.</text>
</comment>
<dbReference type="SMART" id="SM00530">
    <property type="entry name" value="HTH_XRE"/>
    <property type="match status" value="1"/>
</dbReference>
<dbReference type="PROSITE" id="PS01276">
    <property type="entry name" value="PEPTIDASE_U32"/>
    <property type="match status" value="1"/>
</dbReference>
<dbReference type="SUPFAM" id="SSF47413">
    <property type="entry name" value="lambda repressor-like DNA-binding domains"/>
    <property type="match status" value="1"/>
</dbReference>
<comment type="similarity">
    <text evidence="1">Belongs to the MBF1 family.</text>
</comment>
<sequence length="824" mass="91537">MDIAQHLANTLKSLRQARGWSLTFAAEQTGVSKAMLGQIERNESSPTVATLWKIATGFNVPFSVFLEAEAAPARPVFDPQHREMVVVPIFPYDPQLRFDHFSIRLAPGALSESSAHDHGVVEHVVVINGVLEMKIDGEWQTVQAGAGLKFPGDRPHAYRNPGADENTTNFMRLHANQLELLSPARDTAIAREAILHGADAVYIGGPGFGARHNAGNSLQDLAELVPFAHRYGAKIFVTLNTILHDDELEPARSMIVDLYEAGVDALIVQDMGVLEMDLPPIELHASTQCDIRSVEKAKFLSDAGFSQIVLARELNLQQIAAIHQNVDATIEFFIHGALCVAYSGQCNISHAQTGRSANRGDCSQACRLPYTLKDDQGRVVAYEKHLLSMKDNDQSANLAALVEAGVRSFKIEGRYKDMSYVKNITAYYRQLLDELMEGRSDLTRASSGVTSHYFIPSPDKTFHRGSTDYFVNERKIDIGAFDSPKFVGLPVGEVLKVSKDHLDVTTTDALTNGDGLNVLIKREIVGFRANTVEKTGKNQYRIWPNEMPETLKKVRPNHPLNRNLDHNWQQALLKTSSERRVGVDIELTGSQQQLVMKATSEEGVSVSKTLVGQFDVANNPQKAFDSLRDGLTKLGQTMYSARKVNILLEEALFVPNAQLNQLRRDAIDALTEARLQNYQRGTRKAVSVPPPVYPDSHLSFLANVYNHKAREFYHRYGVQLIDAAYEAHEEKGEVPVMITKHCLRFAFNLCPKQAKGNIKSWKATPMQLVHGDEVLTLKFDCRPCEMHVIGKMKNHILKMPLPGSVVASISPDDLMKTLPGKAKR</sequence>
<dbReference type="GO" id="GO:0008233">
    <property type="term" value="F:peptidase activity"/>
    <property type="evidence" value="ECO:0007669"/>
    <property type="project" value="UniProtKB-KW"/>
</dbReference>
<name>A0A0A2VZY6_BEABA</name>
<dbReference type="InterPro" id="IPR013096">
    <property type="entry name" value="Cupin_2"/>
</dbReference>
<evidence type="ECO:0000259" key="4">
    <source>
        <dbReference type="PROSITE" id="PS50943"/>
    </source>
</evidence>